<dbReference type="KEGG" id="pabs:JIR001_12910"/>
<evidence type="ECO:0000313" key="4">
    <source>
        <dbReference type="Proteomes" id="UP000677436"/>
    </source>
</evidence>
<dbReference type="InterPro" id="IPR000873">
    <property type="entry name" value="AMP-dep_synth/lig_dom"/>
</dbReference>
<sequence length="508" mass="57581">MSISVIGELLRYRARLSPDVEAVVSPTKRLTYREYNELVNKLAHYMLQLQVQKGDRIALICKNSHHFPIIYMAAAKIGAVTVPINWRLKTDGIRYILEDCTPKILFYDGEFDEVTPLLGTLPFIQQEIRLDMEEDALEELVGEYPDEEPQVEVIGEDPALIIYTSGTTGRPKGVVCTHTNMFAGSIANTTTLDWRYRDRFLVVTPLFHISGMVIPICALVRGLTLVVSDQFHPVKIWDLLHTEKINIMFSVPSMLNYMYESLKHQDVDVPSLRMIICGGSKVPANLIRGMYDFGYQVIQVYGATEFAGAATFWLPEYGLETCESAGKAVYLTEMKIVDPTTGESLPPGEIGEVVCRGPLMFAGYWNMEEATQEVIRNGWYHTRDVGWMDETGLLYVVDRLRDMIIYNGENVFPAQVESVINQLEEVAESAVVGVAHPVWGELVRAYVVRKEGRTVTEEEIITHARRYLPDHNLHEVVFVEELPKNSMGKVMKHVLREHANQQKQALPL</sequence>
<dbReference type="SUPFAM" id="SSF56801">
    <property type="entry name" value="Acetyl-CoA synthetase-like"/>
    <property type="match status" value="1"/>
</dbReference>
<accession>A0A8D5UF08</accession>
<protein>
    <submittedName>
        <fullName evidence="3">Acyl--CoA ligase</fullName>
    </submittedName>
</protein>
<organism evidence="3 4">
    <name type="scientific">Polycladomyces abyssicola</name>
    <dbReference type="NCBI Taxonomy" id="1125966"/>
    <lineage>
        <taxon>Bacteria</taxon>
        <taxon>Bacillati</taxon>
        <taxon>Bacillota</taxon>
        <taxon>Bacilli</taxon>
        <taxon>Bacillales</taxon>
        <taxon>Thermoactinomycetaceae</taxon>
        <taxon>Polycladomyces</taxon>
    </lineage>
</organism>
<dbReference type="NCBIfam" id="NF004837">
    <property type="entry name" value="PRK06187.1"/>
    <property type="match status" value="1"/>
</dbReference>
<keyword evidence="4" id="KW-1185">Reference proteome</keyword>
<dbReference type="AlphaFoldDB" id="A0A8D5UF08"/>
<dbReference type="GO" id="GO:0016878">
    <property type="term" value="F:acid-thiol ligase activity"/>
    <property type="evidence" value="ECO:0007669"/>
    <property type="project" value="UniProtKB-ARBA"/>
</dbReference>
<feature type="domain" description="AMP-binding enzyme C-terminal" evidence="2">
    <location>
        <begin position="415"/>
        <end position="489"/>
    </location>
</feature>
<evidence type="ECO:0000259" key="2">
    <source>
        <dbReference type="Pfam" id="PF13193"/>
    </source>
</evidence>
<reference evidence="3" key="2">
    <citation type="journal article" date="2021" name="Microbiol. Resour. Announc.">
        <title>Complete Genome Sequence of Polycladomyces abyssicola JIR-001T, Isolated from Hemipelagic Sediment in Deep Seawater.</title>
        <authorList>
            <person name="Tsubouchi T."/>
            <person name="Kaneko Y."/>
        </authorList>
    </citation>
    <scope>NUCLEOTIDE SEQUENCE</scope>
    <source>
        <strain evidence="3">JIR-001</strain>
    </source>
</reference>
<dbReference type="PANTHER" id="PTHR43767">
    <property type="entry name" value="LONG-CHAIN-FATTY-ACID--COA LIGASE"/>
    <property type="match status" value="1"/>
</dbReference>
<proteinExistence type="predicted"/>
<feature type="domain" description="AMP-dependent synthetase/ligase" evidence="1">
    <location>
        <begin position="12"/>
        <end position="365"/>
    </location>
</feature>
<reference evidence="3" key="1">
    <citation type="journal article" date="2013" name="Int. J. Syst. Evol. Microbiol.">
        <title>Polycladomyces abyssicola gen. nov., sp. nov., a thermophilic filamentous bacterium isolated from hemipelagic sediment.</title>
        <authorList>
            <person name="Tsubouchi T."/>
            <person name="Shimane Y."/>
            <person name="Mori K."/>
            <person name="Usui K."/>
            <person name="Hiraki T."/>
            <person name="Tame A."/>
            <person name="Uematsu K."/>
            <person name="Maruyama T."/>
            <person name="Hatada Y."/>
        </authorList>
    </citation>
    <scope>NUCLEOTIDE SEQUENCE</scope>
    <source>
        <strain evidence="3">JIR-001</strain>
    </source>
</reference>
<dbReference type="InterPro" id="IPR042099">
    <property type="entry name" value="ANL_N_sf"/>
</dbReference>
<dbReference type="PANTHER" id="PTHR43767:SF1">
    <property type="entry name" value="NONRIBOSOMAL PEPTIDE SYNTHASE PES1 (EUROFUNG)-RELATED"/>
    <property type="match status" value="1"/>
</dbReference>
<dbReference type="Gene3D" id="3.40.50.12780">
    <property type="entry name" value="N-terminal domain of ligase-like"/>
    <property type="match status" value="1"/>
</dbReference>
<evidence type="ECO:0000313" key="3">
    <source>
        <dbReference type="EMBL" id="BCU81508.1"/>
    </source>
</evidence>
<dbReference type="Pfam" id="PF13193">
    <property type="entry name" value="AMP-binding_C"/>
    <property type="match status" value="1"/>
</dbReference>
<evidence type="ECO:0000259" key="1">
    <source>
        <dbReference type="Pfam" id="PF00501"/>
    </source>
</evidence>
<dbReference type="InterPro" id="IPR050237">
    <property type="entry name" value="ATP-dep_AMP-bd_enzyme"/>
</dbReference>
<dbReference type="Gene3D" id="3.30.300.30">
    <property type="match status" value="1"/>
</dbReference>
<dbReference type="Proteomes" id="UP000677436">
    <property type="component" value="Chromosome"/>
</dbReference>
<dbReference type="InterPro" id="IPR020845">
    <property type="entry name" value="AMP-binding_CS"/>
</dbReference>
<gene>
    <name evidence="3" type="ORF">JIR001_12910</name>
</gene>
<dbReference type="Pfam" id="PF00501">
    <property type="entry name" value="AMP-binding"/>
    <property type="match status" value="1"/>
</dbReference>
<dbReference type="RefSeq" id="WP_246512226.1">
    <property type="nucleotide sequence ID" value="NZ_AP024601.1"/>
</dbReference>
<dbReference type="PROSITE" id="PS00455">
    <property type="entry name" value="AMP_BINDING"/>
    <property type="match status" value="1"/>
</dbReference>
<dbReference type="InterPro" id="IPR045851">
    <property type="entry name" value="AMP-bd_C_sf"/>
</dbReference>
<name>A0A8D5UF08_9BACL</name>
<keyword evidence="3" id="KW-0436">Ligase</keyword>
<dbReference type="InterPro" id="IPR025110">
    <property type="entry name" value="AMP-bd_C"/>
</dbReference>
<dbReference type="EMBL" id="AP024601">
    <property type="protein sequence ID" value="BCU81508.1"/>
    <property type="molecule type" value="Genomic_DNA"/>
</dbReference>